<name>A0A7Y4JNU1_9BACT</name>
<accession>A0A7Y4JNU1</accession>
<dbReference type="Proteomes" id="UP000528460">
    <property type="component" value="Unassembled WGS sequence"/>
</dbReference>
<reference evidence="1 2" key="1">
    <citation type="submission" date="2020-05" db="EMBL/GenBank/DDBJ databases">
        <authorList>
            <person name="Whitworth D."/>
        </authorList>
    </citation>
    <scope>NUCLEOTIDE SEQUENCE [LARGE SCALE GENOMIC DNA]</scope>
    <source>
        <strain evidence="1 2">CA046A</strain>
    </source>
</reference>
<evidence type="ECO:0000313" key="1">
    <source>
        <dbReference type="EMBL" id="NOK08449.1"/>
    </source>
</evidence>
<sequence length="122" mass="13556">MSTDSTYLAVFLSNKTSPRWRAWYAMSDDERRAKDKEGLAALVAWDEKHRDVIVYQGGPLGKTKRTSPDGIADVVNELTVFVVVRAPSHEAAAKLFENHPHFTIFPCDAVDVMPLLSGPPET</sequence>
<dbReference type="EMBL" id="JABFJW010000024">
    <property type="protein sequence ID" value="NOK08449.1"/>
    <property type="molecule type" value="Genomic_DNA"/>
</dbReference>
<protein>
    <recommendedName>
        <fullName evidence="3">YCII-related domain-containing protein</fullName>
    </recommendedName>
</protein>
<evidence type="ECO:0008006" key="3">
    <source>
        <dbReference type="Google" id="ProtNLM"/>
    </source>
</evidence>
<comment type="caution">
    <text evidence="1">The sequence shown here is derived from an EMBL/GenBank/DDBJ whole genome shotgun (WGS) entry which is preliminary data.</text>
</comment>
<proteinExistence type="predicted"/>
<dbReference type="RefSeq" id="WP_171412701.1">
    <property type="nucleotide sequence ID" value="NZ_JABFJW010000024.1"/>
</dbReference>
<organism evidence="1 2">
    <name type="scientific">Corallococcus exercitus</name>
    <dbReference type="NCBI Taxonomy" id="2316736"/>
    <lineage>
        <taxon>Bacteria</taxon>
        <taxon>Pseudomonadati</taxon>
        <taxon>Myxococcota</taxon>
        <taxon>Myxococcia</taxon>
        <taxon>Myxococcales</taxon>
        <taxon>Cystobacterineae</taxon>
        <taxon>Myxococcaceae</taxon>
        <taxon>Corallococcus</taxon>
    </lineage>
</organism>
<evidence type="ECO:0000313" key="2">
    <source>
        <dbReference type="Proteomes" id="UP000528460"/>
    </source>
</evidence>
<dbReference type="AlphaFoldDB" id="A0A7Y4JNU1"/>
<gene>
    <name evidence="1" type="ORF">HNS30_05275</name>
</gene>